<dbReference type="PANTHER" id="PTHR48475:SF2">
    <property type="entry name" value="RIBONUCLEASE H"/>
    <property type="match status" value="1"/>
</dbReference>
<dbReference type="Gramene" id="C.cajan_16881.t">
    <property type="protein sequence ID" value="C.cajan_16881.t"/>
    <property type="gene ID" value="C.cajan_16881"/>
</dbReference>
<dbReference type="GO" id="GO:0003676">
    <property type="term" value="F:nucleic acid binding"/>
    <property type="evidence" value="ECO:0007669"/>
    <property type="project" value="InterPro"/>
</dbReference>
<dbReference type="InterPro" id="IPR036397">
    <property type="entry name" value="RNaseH_sf"/>
</dbReference>
<evidence type="ECO:0000259" key="1">
    <source>
        <dbReference type="Pfam" id="PF17921"/>
    </source>
</evidence>
<evidence type="ECO:0000313" key="3">
    <source>
        <dbReference type="Proteomes" id="UP000075243"/>
    </source>
</evidence>
<sequence>MLSTRGIEANLDKCMTIVNMVSPQNLKQVQQLAEEGDQYYCRRFCCVVTTECLAVEESSRTWITDMVDHLEHGKVPTDPTAARKLRTQAARYTMVGGELYRRGFSVPLLKCVDTEQADYILREMHEGICGFHSGGRTLATKVLRAGYYWPTLRDDCLKFVKHCASCQRHGNLIHASAEELHGISSPWPFAMWDMDILGPFPVAKGQCKFLLVVVDYFTKSVEAEPLASITAANVQKFLWKNIITHVLWAYRCTPQSTTRETPFRLTYGTDAMIPVEVGEPSFRRQYFNETSNDTFIRAEVDMVDELRNKAEIIAEACKQRMARRFNSNLIRRSFKEGDLVWRVQGSARRNPKEGKLAPNWDGPFWVRHSLENGAYKLEELSGKVIPRTWNASHLKTYYS</sequence>
<accession>A0A151T720</accession>
<organism evidence="2 3">
    <name type="scientific">Cajanus cajan</name>
    <name type="common">Pigeon pea</name>
    <name type="synonym">Cajanus indicus</name>
    <dbReference type="NCBI Taxonomy" id="3821"/>
    <lineage>
        <taxon>Eukaryota</taxon>
        <taxon>Viridiplantae</taxon>
        <taxon>Streptophyta</taxon>
        <taxon>Embryophyta</taxon>
        <taxon>Tracheophyta</taxon>
        <taxon>Spermatophyta</taxon>
        <taxon>Magnoliopsida</taxon>
        <taxon>eudicotyledons</taxon>
        <taxon>Gunneridae</taxon>
        <taxon>Pentapetalae</taxon>
        <taxon>rosids</taxon>
        <taxon>fabids</taxon>
        <taxon>Fabales</taxon>
        <taxon>Fabaceae</taxon>
        <taxon>Papilionoideae</taxon>
        <taxon>50 kb inversion clade</taxon>
        <taxon>NPAAA clade</taxon>
        <taxon>indigoferoid/millettioid clade</taxon>
        <taxon>Phaseoleae</taxon>
        <taxon>Cajanus</taxon>
    </lineage>
</organism>
<dbReference type="Proteomes" id="UP000075243">
    <property type="component" value="Chromosome 8"/>
</dbReference>
<dbReference type="Gene3D" id="6.10.20.110">
    <property type="match status" value="1"/>
</dbReference>
<reference evidence="2 3" key="1">
    <citation type="journal article" date="2012" name="Nat. Biotechnol.">
        <title>Draft genome sequence of pigeonpea (Cajanus cajan), an orphan legume crop of resource-poor farmers.</title>
        <authorList>
            <person name="Varshney R.K."/>
            <person name="Chen W."/>
            <person name="Li Y."/>
            <person name="Bharti A.K."/>
            <person name="Saxena R.K."/>
            <person name="Schlueter J.A."/>
            <person name="Donoghue M.T."/>
            <person name="Azam S."/>
            <person name="Fan G."/>
            <person name="Whaley A.M."/>
            <person name="Farmer A.D."/>
            <person name="Sheridan J."/>
            <person name="Iwata A."/>
            <person name="Tuteja R."/>
            <person name="Penmetsa R.V."/>
            <person name="Wu W."/>
            <person name="Upadhyaya H.D."/>
            <person name="Yang S.P."/>
            <person name="Shah T."/>
            <person name="Saxena K.B."/>
            <person name="Michael T."/>
            <person name="McCombie W.R."/>
            <person name="Yang B."/>
            <person name="Zhang G."/>
            <person name="Yang H."/>
            <person name="Wang J."/>
            <person name="Spillane C."/>
            <person name="Cook D.R."/>
            <person name="May G.D."/>
            <person name="Xu X."/>
            <person name="Jackson S.A."/>
        </authorList>
    </citation>
    <scope>NUCLEOTIDE SEQUENCE [LARGE SCALE GENOMIC DNA]</scope>
    <source>
        <strain evidence="3">cv. Asha</strain>
    </source>
</reference>
<dbReference type="InterPro" id="IPR012337">
    <property type="entry name" value="RNaseH-like_sf"/>
</dbReference>
<dbReference type="EMBL" id="CM003610">
    <property type="protein sequence ID" value="KYP62827.1"/>
    <property type="molecule type" value="Genomic_DNA"/>
</dbReference>
<evidence type="ECO:0000313" key="2">
    <source>
        <dbReference type="EMBL" id="KYP62827.1"/>
    </source>
</evidence>
<dbReference type="Gene3D" id="1.10.340.70">
    <property type="match status" value="1"/>
</dbReference>
<dbReference type="Pfam" id="PF17921">
    <property type="entry name" value="Integrase_H2C2"/>
    <property type="match status" value="1"/>
</dbReference>
<dbReference type="SUPFAM" id="SSF53098">
    <property type="entry name" value="Ribonuclease H-like"/>
    <property type="match status" value="1"/>
</dbReference>
<keyword evidence="3" id="KW-1185">Reference proteome</keyword>
<gene>
    <name evidence="2" type="ORF">KK1_017382</name>
</gene>
<dbReference type="PANTHER" id="PTHR48475">
    <property type="entry name" value="RIBONUCLEASE H"/>
    <property type="match status" value="1"/>
</dbReference>
<feature type="domain" description="Integrase zinc-binding" evidence="1">
    <location>
        <begin position="113"/>
        <end position="169"/>
    </location>
</feature>
<name>A0A151T720_CAJCA</name>
<dbReference type="Gene3D" id="3.30.420.10">
    <property type="entry name" value="Ribonuclease H-like superfamily/Ribonuclease H"/>
    <property type="match status" value="1"/>
</dbReference>
<dbReference type="InterPro" id="IPR041588">
    <property type="entry name" value="Integrase_H2C2"/>
</dbReference>
<protein>
    <submittedName>
        <fullName evidence="2">Gypsy retrotransposon integrase-like protein 1</fullName>
    </submittedName>
</protein>
<dbReference type="AlphaFoldDB" id="A0A151T720"/>
<proteinExistence type="predicted"/>